<name>A0ABN2R638_9ACTN</name>
<dbReference type="InterPro" id="IPR045382">
    <property type="entry name" value="DUF6529"/>
</dbReference>
<gene>
    <name evidence="1" type="ORF">GCM10009838_21930</name>
</gene>
<dbReference type="Pfam" id="PF20139">
    <property type="entry name" value="DUF6529"/>
    <property type="match status" value="1"/>
</dbReference>
<organism evidence="1 2">
    <name type="scientific">Catenulispora subtropica</name>
    <dbReference type="NCBI Taxonomy" id="450798"/>
    <lineage>
        <taxon>Bacteria</taxon>
        <taxon>Bacillati</taxon>
        <taxon>Actinomycetota</taxon>
        <taxon>Actinomycetes</taxon>
        <taxon>Catenulisporales</taxon>
        <taxon>Catenulisporaceae</taxon>
        <taxon>Catenulispora</taxon>
    </lineage>
</organism>
<dbReference type="Proteomes" id="UP001499854">
    <property type="component" value="Unassembled WGS sequence"/>
</dbReference>
<keyword evidence="2" id="KW-1185">Reference proteome</keyword>
<dbReference type="EMBL" id="BAAAQM010000009">
    <property type="protein sequence ID" value="GAA1964260.1"/>
    <property type="molecule type" value="Genomic_DNA"/>
</dbReference>
<accession>A0ABN2R638</accession>
<proteinExistence type="predicted"/>
<comment type="caution">
    <text evidence="1">The sequence shown here is derived from an EMBL/GenBank/DDBJ whole genome shotgun (WGS) entry which is preliminary data.</text>
</comment>
<protein>
    <submittedName>
        <fullName evidence="1">Uncharacterized protein</fullName>
    </submittedName>
</protein>
<sequence>MSLGIRLYAHVHTPAGLAVNVAGFSGPLPAKAWLTTIAIKVADGQISLA</sequence>
<reference evidence="1 2" key="1">
    <citation type="journal article" date="2019" name="Int. J. Syst. Evol. Microbiol.">
        <title>The Global Catalogue of Microorganisms (GCM) 10K type strain sequencing project: providing services to taxonomists for standard genome sequencing and annotation.</title>
        <authorList>
            <consortium name="The Broad Institute Genomics Platform"/>
            <consortium name="The Broad Institute Genome Sequencing Center for Infectious Disease"/>
            <person name="Wu L."/>
            <person name="Ma J."/>
        </authorList>
    </citation>
    <scope>NUCLEOTIDE SEQUENCE [LARGE SCALE GENOMIC DNA]</scope>
    <source>
        <strain evidence="1 2">JCM 16013</strain>
    </source>
</reference>
<evidence type="ECO:0000313" key="1">
    <source>
        <dbReference type="EMBL" id="GAA1964260.1"/>
    </source>
</evidence>
<evidence type="ECO:0000313" key="2">
    <source>
        <dbReference type="Proteomes" id="UP001499854"/>
    </source>
</evidence>